<keyword evidence="1" id="KW-0812">Transmembrane</keyword>
<dbReference type="EMBL" id="JACEFO010002379">
    <property type="protein sequence ID" value="KAF8663119.1"/>
    <property type="molecule type" value="Genomic_DNA"/>
</dbReference>
<protein>
    <submittedName>
        <fullName evidence="2">Uncharacterized protein</fullName>
    </submittedName>
</protein>
<evidence type="ECO:0000313" key="2">
    <source>
        <dbReference type="EMBL" id="KAF8663119.1"/>
    </source>
</evidence>
<keyword evidence="1" id="KW-1133">Transmembrane helix</keyword>
<proteinExistence type="predicted"/>
<keyword evidence="3" id="KW-1185">Reference proteome</keyword>
<evidence type="ECO:0000256" key="1">
    <source>
        <dbReference type="SAM" id="Phobius"/>
    </source>
</evidence>
<feature type="transmembrane region" description="Helical" evidence="1">
    <location>
        <begin position="184"/>
        <end position="202"/>
    </location>
</feature>
<evidence type="ECO:0000313" key="3">
    <source>
        <dbReference type="Proteomes" id="UP000636709"/>
    </source>
</evidence>
<name>A0A835AII8_9POAL</name>
<dbReference type="OrthoDB" id="695347at2759"/>
<accession>A0A835AII8</accession>
<organism evidence="2 3">
    <name type="scientific">Digitaria exilis</name>
    <dbReference type="NCBI Taxonomy" id="1010633"/>
    <lineage>
        <taxon>Eukaryota</taxon>
        <taxon>Viridiplantae</taxon>
        <taxon>Streptophyta</taxon>
        <taxon>Embryophyta</taxon>
        <taxon>Tracheophyta</taxon>
        <taxon>Spermatophyta</taxon>
        <taxon>Magnoliopsida</taxon>
        <taxon>Liliopsida</taxon>
        <taxon>Poales</taxon>
        <taxon>Poaceae</taxon>
        <taxon>PACMAD clade</taxon>
        <taxon>Panicoideae</taxon>
        <taxon>Panicodae</taxon>
        <taxon>Paniceae</taxon>
        <taxon>Anthephorinae</taxon>
        <taxon>Digitaria</taxon>
    </lineage>
</organism>
<keyword evidence="1" id="KW-0472">Membrane</keyword>
<dbReference type="AlphaFoldDB" id="A0A835AII8"/>
<sequence length="203" mass="23273">MWVAAGMDKPSCSRFGRGIKVSKRFRFCRRDEFGTRSQRGGHEWVKKTPLGLELSLKTELRVIMEFYKIGGIGEWDEYKQHLPTMNAHLATIAAALERYKAGRVERGLFPLVPKQTSAGFWIHSPLRARPGTEREAIHKWRRQRERRAAAASRIKEATDRARAAHKMTSLVVEMKTRLMRPSGMLYLGYLMSVCVLSCLIVLL</sequence>
<reference evidence="2" key="1">
    <citation type="submission" date="2020-07" db="EMBL/GenBank/DDBJ databases">
        <title>Genome sequence and genetic diversity analysis of an under-domesticated orphan crop, white fonio (Digitaria exilis).</title>
        <authorList>
            <person name="Bennetzen J.L."/>
            <person name="Chen S."/>
            <person name="Ma X."/>
            <person name="Wang X."/>
            <person name="Yssel A.E.J."/>
            <person name="Chaluvadi S.R."/>
            <person name="Johnson M."/>
            <person name="Gangashetty P."/>
            <person name="Hamidou F."/>
            <person name="Sanogo M.D."/>
            <person name="Zwaenepoel A."/>
            <person name="Wallace J."/>
            <person name="Van De Peer Y."/>
            <person name="Van Deynze A."/>
        </authorList>
    </citation>
    <scope>NUCLEOTIDE SEQUENCE</scope>
    <source>
        <tissue evidence="2">Leaves</tissue>
    </source>
</reference>
<comment type="caution">
    <text evidence="2">The sequence shown here is derived from an EMBL/GenBank/DDBJ whole genome shotgun (WGS) entry which is preliminary data.</text>
</comment>
<dbReference type="Proteomes" id="UP000636709">
    <property type="component" value="Unassembled WGS sequence"/>
</dbReference>
<gene>
    <name evidence="2" type="ORF">HU200_055719</name>
</gene>